<dbReference type="SUPFAM" id="SSF51735">
    <property type="entry name" value="NAD(P)-binding Rossmann-fold domains"/>
    <property type="match status" value="1"/>
</dbReference>
<dbReference type="Pfam" id="PF13561">
    <property type="entry name" value="adh_short_C2"/>
    <property type="match status" value="1"/>
</dbReference>
<dbReference type="InterPro" id="IPR036291">
    <property type="entry name" value="NAD(P)-bd_dom_sf"/>
</dbReference>
<dbReference type="InterPro" id="IPR002347">
    <property type="entry name" value="SDR_fam"/>
</dbReference>
<dbReference type="AlphaFoldDB" id="A0A1X1RGQ5"/>
<organism evidence="3 4">
    <name type="scientific">Mycolicibacterium fallax</name>
    <name type="common">Mycobacterium fallax</name>
    <dbReference type="NCBI Taxonomy" id="1793"/>
    <lineage>
        <taxon>Bacteria</taxon>
        <taxon>Bacillati</taxon>
        <taxon>Actinomycetota</taxon>
        <taxon>Actinomycetes</taxon>
        <taxon>Mycobacteriales</taxon>
        <taxon>Mycobacteriaceae</taxon>
        <taxon>Mycolicibacterium</taxon>
    </lineage>
</organism>
<dbReference type="PRINTS" id="PR00081">
    <property type="entry name" value="GDHRDH"/>
</dbReference>
<dbReference type="Pfam" id="PF00106">
    <property type="entry name" value="adh_short"/>
    <property type="match status" value="1"/>
</dbReference>
<dbReference type="STRING" id="1793.AWC04_06250"/>
<evidence type="ECO:0000256" key="2">
    <source>
        <dbReference type="ARBA" id="ARBA00023002"/>
    </source>
</evidence>
<comment type="similarity">
    <text evidence="1">Belongs to the short-chain dehydrogenases/reductases (SDR) family.</text>
</comment>
<dbReference type="EMBL" id="LQOJ01000024">
    <property type="protein sequence ID" value="ORV05465.1"/>
    <property type="molecule type" value="Genomic_DNA"/>
</dbReference>
<evidence type="ECO:0000313" key="3">
    <source>
        <dbReference type="EMBL" id="ORV05465.1"/>
    </source>
</evidence>
<reference evidence="3 4" key="1">
    <citation type="submission" date="2016-01" db="EMBL/GenBank/DDBJ databases">
        <title>The new phylogeny of the genus Mycobacterium.</title>
        <authorList>
            <person name="Tarcisio F."/>
            <person name="Conor M."/>
            <person name="Antonella G."/>
            <person name="Elisabetta G."/>
            <person name="Giulia F.S."/>
            <person name="Sara T."/>
            <person name="Anna F."/>
            <person name="Clotilde B."/>
            <person name="Roberto B."/>
            <person name="Veronica D.S."/>
            <person name="Fabio R."/>
            <person name="Monica P."/>
            <person name="Olivier J."/>
            <person name="Enrico T."/>
            <person name="Nicola S."/>
        </authorList>
    </citation>
    <scope>NUCLEOTIDE SEQUENCE [LARGE SCALE GENOMIC DNA]</scope>
    <source>
        <strain evidence="3 4">DSM 44179</strain>
    </source>
</reference>
<dbReference type="PANTHER" id="PTHR43008:SF4">
    <property type="entry name" value="CHAIN DEHYDROGENASE, PUTATIVE (AFU_ORTHOLOGUE AFUA_4G08710)-RELATED"/>
    <property type="match status" value="1"/>
</dbReference>
<protein>
    <submittedName>
        <fullName evidence="3">Oxidoreductase</fullName>
    </submittedName>
</protein>
<evidence type="ECO:0000256" key="1">
    <source>
        <dbReference type="ARBA" id="ARBA00006484"/>
    </source>
</evidence>
<dbReference type="RefSeq" id="WP_085094237.1">
    <property type="nucleotide sequence ID" value="NZ_AP022603.1"/>
</dbReference>
<name>A0A1X1RGQ5_MYCFA</name>
<dbReference type="CDD" id="cd05233">
    <property type="entry name" value="SDR_c"/>
    <property type="match status" value="1"/>
</dbReference>
<comment type="caution">
    <text evidence="3">The sequence shown here is derived from an EMBL/GenBank/DDBJ whole genome shotgun (WGS) entry which is preliminary data.</text>
</comment>
<keyword evidence="2" id="KW-0560">Oxidoreductase</keyword>
<proteinExistence type="inferred from homology"/>
<gene>
    <name evidence="3" type="ORF">AWC04_06250</name>
</gene>
<accession>A0A1X1RGQ5</accession>
<sequence>MTSVTVITGAAGGMGLAVARILGPRDALVLADVRRDRLDAAAAALADTGNPVRAVHCDVTDARAVAELFETAAGLGTLRAVVHAAGVSPSMGAADYVMATNAIGTVNVNEAFYARAGQGAAIVNVASMAAHMLPDEIVPLAAFPLAAEDPDAFLAEMTAACAVVPAEARSGFAYAISKSFVKWYSSAQSERFNGRGLRIVSISPGSVDTEMGRLEEQAGAGALVADAAVPRWGTAEEMAELMVFCVGPTAGYLTGTDILNDGGVIASIRERARRRQ</sequence>
<dbReference type="PANTHER" id="PTHR43008">
    <property type="entry name" value="BENZIL REDUCTASE"/>
    <property type="match status" value="1"/>
</dbReference>
<evidence type="ECO:0000313" key="4">
    <source>
        <dbReference type="Proteomes" id="UP000193484"/>
    </source>
</evidence>
<dbReference type="OrthoDB" id="9803333at2"/>
<dbReference type="GO" id="GO:0050664">
    <property type="term" value="F:oxidoreductase activity, acting on NAD(P)H, oxygen as acceptor"/>
    <property type="evidence" value="ECO:0007669"/>
    <property type="project" value="TreeGrafter"/>
</dbReference>
<dbReference type="Proteomes" id="UP000193484">
    <property type="component" value="Unassembled WGS sequence"/>
</dbReference>
<keyword evidence="4" id="KW-1185">Reference proteome</keyword>
<dbReference type="Gene3D" id="3.40.50.720">
    <property type="entry name" value="NAD(P)-binding Rossmann-like Domain"/>
    <property type="match status" value="1"/>
</dbReference>